<dbReference type="PANTHER" id="PTHR31047">
    <property type="entry name" value="MEIOTICALLY UP-REGULATED GENE 157 PROTEIN"/>
    <property type="match status" value="1"/>
</dbReference>
<protein>
    <submittedName>
        <fullName evidence="2">Uncharacterized protein</fullName>
    </submittedName>
</protein>
<feature type="region of interest" description="Disordered" evidence="1">
    <location>
        <begin position="490"/>
        <end position="520"/>
    </location>
</feature>
<dbReference type="GO" id="GO:0005975">
    <property type="term" value="P:carbohydrate metabolic process"/>
    <property type="evidence" value="ECO:0007669"/>
    <property type="project" value="InterPro"/>
</dbReference>
<dbReference type="GO" id="GO:0003824">
    <property type="term" value="F:catalytic activity"/>
    <property type="evidence" value="ECO:0007669"/>
    <property type="project" value="UniProtKB-ARBA"/>
</dbReference>
<dbReference type="Gene3D" id="1.50.10.10">
    <property type="match status" value="1"/>
</dbReference>
<dbReference type="PIRSF" id="PIRSF028846">
    <property type="entry name" value="UCP028846"/>
    <property type="match status" value="1"/>
</dbReference>
<dbReference type="Proteomes" id="UP000318582">
    <property type="component" value="Unassembled WGS sequence"/>
</dbReference>
<feature type="compositionally biased region" description="Basic and acidic residues" evidence="1">
    <location>
        <begin position="490"/>
        <end position="504"/>
    </location>
</feature>
<evidence type="ECO:0000256" key="1">
    <source>
        <dbReference type="SAM" id="MobiDB-lite"/>
    </source>
</evidence>
<dbReference type="AlphaFoldDB" id="A0A507E9B5"/>
<proteinExistence type="predicted"/>
<evidence type="ECO:0000313" key="2">
    <source>
        <dbReference type="EMBL" id="TPX59630.1"/>
    </source>
</evidence>
<dbReference type="Pfam" id="PF06824">
    <property type="entry name" value="Glyco_hydro_125"/>
    <property type="match status" value="1"/>
</dbReference>
<dbReference type="InterPro" id="IPR008928">
    <property type="entry name" value="6-hairpin_glycosidase_sf"/>
</dbReference>
<dbReference type="SUPFAM" id="SSF48208">
    <property type="entry name" value="Six-hairpin glycosidases"/>
    <property type="match status" value="1"/>
</dbReference>
<dbReference type="STRING" id="109895.A0A507E9B5"/>
<keyword evidence="3" id="KW-1185">Reference proteome</keyword>
<evidence type="ECO:0000313" key="3">
    <source>
        <dbReference type="Proteomes" id="UP000318582"/>
    </source>
</evidence>
<dbReference type="InterPro" id="IPR012341">
    <property type="entry name" value="6hp_glycosidase-like_sf"/>
</dbReference>
<comment type="caution">
    <text evidence="2">The sequence shown here is derived from an EMBL/GenBank/DDBJ whole genome shotgun (WGS) entry which is preliminary data.</text>
</comment>
<accession>A0A507E9B5</accession>
<dbReference type="InterPro" id="IPR008313">
    <property type="entry name" value="GH125"/>
</dbReference>
<sequence length="520" mass="57027">MQSFKAALQQVLSPVIANVKTSTENLTVPGRPPVSKRRFTSLGVEHVIEKVKTHLEADGKKELGELFETCYPNTLDTTVDHRDDEQGLDTIVVTGDIPAMWLRDSTNQVAPYIHLARSNPPIRNLLLGLINRQATCILSSVYSNAFKASVHQWTPWEKDVVKPAVNALVWEGKYELDSLAAFLKLSNAFYAATGGDDVTFVTEKWVAAVRVVLETMRVQQKGSLEEEDPAYRFVRFGNVPTDTLILEGRGPPAKRCGLVKSPFRPSDDAGTYPFLVPANAMASIEVSKIAIILEHGNAYPDLASQATTLASEIKQAIYSHAVFDHPRFGRIFAYEVDGFGNALFMDDANIPSLLSLPYLGFVSADDQVYQQTRAFVLSNSNPYYFSGPAGSGVGSPHTGLGRIWPMAVIMQAMTSSDKKEIEGCLDTIVKSAAGTGYMHESFQMNNAAKFTRPWFAWANSLLGELVLQITGMKIELYAATGAGKTIEKQVEPQAQEHKEIDRSVEMSAEETLVKVGGDPS</sequence>
<dbReference type="SMART" id="SM01149">
    <property type="entry name" value="DUF1237"/>
    <property type="match status" value="1"/>
</dbReference>
<name>A0A507E9B5_9FUNG</name>
<dbReference type="PANTHER" id="PTHR31047:SF0">
    <property type="entry name" value="MEIOTICALLY UP-REGULATED GENE 157 PROTEIN"/>
    <property type="match status" value="1"/>
</dbReference>
<dbReference type="EMBL" id="QEAQ01000023">
    <property type="protein sequence ID" value="TPX59630.1"/>
    <property type="molecule type" value="Genomic_DNA"/>
</dbReference>
<organism evidence="2 3">
    <name type="scientific">Powellomyces hirtus</name>
    <dbReference type="NCBI Taxonomy" id="109895"/>
    <lineage>
        <taxon>Eukaryota</taxon>
        <taxon>Fungi</taxon>
        <taxon>Fungi incertae sedis</taxon>
        <taxon>Chytridiomycota</taxon>
        <taxon>Chytridiomycota incertae sedis</taxon>
        <taxon>Chytridiomycetes</taxon>
        <taxon>Spizellomycetales</taxon>
        <taxon>Powellomycetaceae</taxon>
        <taxon>Powellomyces</taxon>
    </lineage>
</organism>
<reference evidence="2 3" key="1">
    <citation type="journal article" date="2019" name="Sci. Rep.">
        <title>Comparative genomics of chytrid fungi reveal insights into the obligate biotrophic and pathogenic lifestyle of Synchytrium endobioticum.</title>
        <authorList>
            <person name="van de Vossenberg B.T.L.H."/>
            <person name="Warris S."/>
            <person name="Nguyen H.D.T."/>
            <person name="van Gent-Pelzer M.P.E."/>
            <person name="Joly D.L."/>
            <person name="van de Geest H.C."/>
            <person name="Bonants P.J.M."/>
            <person name="Smith D.S."/>
            <person name="Levesque C.A."/>
            <person name="van der Lee T.A.J."/>
        </authorList>
    </citation>
    <scope>NUCLEOTIDE SEQUENCE [LARGE SCALE GENOMIC DNA]</scope>
    <source>
        <strain evidence="2 3">CBS 809.83</strain>
    </source>
</reference>
<gene>
    <name evidence="2" type="ORF">PhCBS80983_g02333</name>
</gene>